<proteinExistence type="predicted"/>
<name>A0A8J3N6H5_9CHLR</name>
<dbReference type="GO" id="GO:0045892">
    <property type="term" value="P:negative regulation of DNA-templated transcription"/>
    <property type="evidence" value="ECO:0007669"/>
    <property type="project" value="UniProtKB-ARBA"/>
</dbReference>
<keyword evidence="2" id="KW-1185">Reference proteome</keyword>
<dbReference type="AlphaFoldDB" id="A0A8J3N6H5"/>
<evidence type="ECO:0000313" key="1">
    <source>
        <dbReference type="EMBL" id="GHO96107.1"/>
    </source>
</evidence>
<dbReference type="InterPro" id="IPR003735">
    <property type="entry name" value="Metal_Tscrpt_repr"/>
</dbReference>
<dbReference type="Proteomes" id="UP000597444">
    <property type="component" value="Unassembled WGS sequence"/>
</dbReference>
<dbReference type="InterPro" id="IPR038390">
    <property type="entry name" value="Metal_Tscrpt_repr_sf"/>
</dbReference>
<dbReference type="Gene3D" id="1.20.58.1000">
    <property type="entry name" value="Metal-sensitive repressor, helix protomer"/>
    <property type="match status" value="1"/>
</dbReference>
<dbReference type="Pfam" id="PF02583">
    <property type="entry name" value="Trns_repr_metal"/>
    <property type="match status" value="1"/>
</dbReference>
<gene>
    <name evidence="1" type="ORF">KSF_061550</name>
</gene>
<dbReference type="GO" id="GO:0046872">
    <property type="term" value="F:metal ion binding"/>
    <property type="evidence" value="ECO:0007669"/>
    <property type="project" value="InterPro"/>
</dbReference>
<dbReference type="EMBL" id="BNJK01000001">
    <property type="protein sequence ID" value="GHO96107.1"/>
    <property type="molecule type" value="Genomic_DNA"/>
</dbReference>
<protein>
    <recommendedName>
        <fullName evidence="3">Metal-sensitive transcriptional regulator</fullName>
    </recommendedName>
</protein>
<dbReference type="GO" id="GO:0003677">
    <property type="term" value="F:DNA binding"/>
    <property type="evidence" value="ECO:0007669"/>
    <property type="project" value="InterPro"/>
</dbReference>
<organism evidence="1 2">
    <name type="scientific">Reticulibacter mediterranei</name>
    <dbReference type="NCBI Taxonomy" id="2778369"/>
    <lineage>
        <taxon>Bacteria</taxon>
        <taxon>Bacillati</taxon>
        <taxon>Chloroflexota</taxon>
        <taxon>Ktedonobacteria</taxon>
        <taxon>Ktedonobacterales</taxon>
        <taxon>Reticulibacteraceae</taxon>
        <taxon>Reticulibacter</taxon>
    </lineage>
</organism>
<dbReference type="PANTHER" id="PTHR33677">
    <property type="entry name" value="TRANSCRIPTIONAL REPRESSOR FRMR-RELATED"/>
    <property type="match status" value="1"/>
</dbReference>
<dbReference type="PANTHER" id="PTHR33677:SF3">
    <property type="entry name" value="COPPER-SENSING TRANSCRIPTIONAL REPRESSOR RICR"/>
    <property type="match status" value="1"/>
</dbReference>
<comment type="caution">
    <text evidence="1">The sequence shown here is derived from an EMBL/GenBank/DDBJ whole genome shotgun (WGS) entry which is preliminary data.</text>
</comment>
<reference evidence="1" key="1">
    <citation type="submission" date="2020-10" db="EMBL/GenBank/DDBJ databases">
        <title>Taxonomic study of unclassified bacteria belonging to the class Ktedonobacteria.</title>
        <authorList>
            <person name="Yabe S."/>
            <person name="Wang C.M."/>
            <person name="Zheng Y."/>
            <person name="Sakai Y."/>
            <person name="Cavaletti L."/>
            <person name="Monciardini P."/>
            <person name="Donadio S."/>
        </authorList>
    </citation>
    <scope>NUCLEOTIDE SEQUENCE</scope>
    <source>
        <strain evidence="1">ID150040</strain>
    </source>
</reference>
<dbReference type="RefSeq" id="WP_220206751.1">
    <property type="nucleotide sequence ID" value="NZ_BNJK01000001.1"/>
</dbReference>
<sequence>MQEERRKEVLKRLSYIEGHVAGIRKMVEEDKYCVDILRQTYAVRKSLEKLEKIVLEGHLQTCVPEGIRGNREEAVIQELVQLYDIAGNR</sequence>
<evidence type="ECO:0000313" key="2">
    <source>
        <dbReference type="Proteomes" id="UP000597444"/>
    </source>
</evidence>
<accession>A0A8J3N6H5</accession>
<dbReference type="CDD" id="cd10151">
    <property type="entry name" value="TthCsoR-like_DUF156"/>
    <property type="match status" value="1"/>
</dbReference>
<evidence type="ECO:0008006" key="3">
    <source>
        <dbReference type="Google" id="ProtNLM"/>
    </source>
</evidence>